<comment type="subcellular location">
    <subcellularLocation>
        <location evidence="1">Cell envelope</location>
    </subcellularLocation>
</comment>
<evidence type="ECO:0000256" key="7">
    <source>
        <dbReference type="SAM" id="SignalP"/>
    </source>
</evidence>
<feature type="signal peptide" evidence="7">
    <location>
        <begin position="1"/>
        <end position="37"/>
    </location>
</feature>
<evidence type="ECO:0000313" key="8">
    <source>
        <dbReference type="EMBL" id="MBC2593234.1"/>
    </source>
</evidence>
<dbReference type="GO" id="GO:0030313">
    <property type="term" value="C:cell envelope"/>
    <property type="evidence" value="ECO:0007669"/>
    <property type="project" value="UniProtKB-SubCell"/>
</dbReference>
<dbReference type="GO" id="GO:0007155">
    <property type="term" value="P:cell adhesion"/>
    <property type="evidence" value="ECO:0007669"/>
    <property type="project" value="InterPro"/>
</dbReference>
<dbReference type="Gene3D" id="3.40.50.1980">
    <property type="entry name" value="Nitrogenase molybdenum iron protein domain"/>
    <property type="match status" value="2"/>
</dbReference>
<keyword evidence="3 6" id="KW-0813">Transport</keyword>
<dbReference type="InterPro" id="IPR006129">
    <property type="entry name" value="AdhesinB"/>
</dbReference>
<dbReference type="InterPro" id="IPR050492">
    <property type="entry name" value="Bact_metal-bind_prot9"/>
</dbReference>
<organism evidence="8 9">
    <name type="scientific">Ruficoccus amylovorans</name>
    <dbReference type="NCBI Taxonomy" id="1804625"/>
    <lineage>
        <taxon>Bacteria</taxon>
        <taxon>Pseudomonadati</taxon>
        <taxon>Verrucomicrobiota</taxon>
        <taxon>Opitutia</taxon>
        <taxon>Puniceicoccales</taxon>
        <taxon>Cerasicoccaceae</taxon>
        <taxon>Ruficoccus</taxon>
    </lineage>
</organism>
<protein>
    <submittedName>
        <fullName evidence="8">Zinc ABC transporter substrate-binding protein</fullName>
    </submittedName>
</protein>
<evidence type="ECO:0000256" key="4">
    <source>
        <dbReference type="ARBA" id="ARBA00022723"/>
    </source>
</evidence>
<dbReference type="InterPro" id="IPR006127">
    <property type="entry name" value="ZnuA-like"/>
</dbReference>
<feature type="chain" id="PRO_5032340238" evidence="7">
    <location>
        <begin position="38"/>
        <end position="336"/>
    </location>
</feature>
<gene>
    <name evidence="8" type="ORF">H5P28_03070</name>
</gene>
<dbReference type="InterPro" id="IPR006128">
    <property type="entry name" value="Lipoprotein_PsaA-like"/>
</dbReference>
<keyword evidence="5 7" id="KW-0732">Signal</keyword>
<reference evidence="8 9" key="1">
    <citation type="submission" date="2020-07" db="EMBL/GenBank/DDBJ databases">
        <authorList>
            <person name="Feng X."/>
        </authorList>
    </citation>
    <scope>NUCLEOTIDE SEQUENCE [LARGE SCALE GENOMIC DNA]</scope>
    <source>
        <strain evidence="8 9">JCM31066</strain>
    </source>
</reference>
<evidence type="ECO:0000256" key="3">
    <source>
        <dbReference type="ARBA" id="ARBA00022448"/>
    </source>
</evidence>
<comment type="caution">
    <text evidence="8">The sequence shown here is derived from an EMBL/GenBank/DDBJ whole genome shotgun (WGS) entry which is preliminary data.</text>
</comment>
<dbReference type="PRINTS" id="PR00690">
    <property type="entry name" value="ADHESNFAMILY"/>
</dbReference>
<name>A0A842HCG2_9BACT</name>
<dbReference type="SUPFAM" id="SSF53807">
    <property type="entry name" value="Helical backbone' metal receptor"/>
    <property type="match status" value="1"/>
</dbReference>
<dbReference type="PRINTS" id="PR00691">
    <property type="entry name" value="ADHESINB"/>
</dbReference>
<dbReference type="PANTHER" id="PTHR42953:SF1">
    <property type="entry name" value="METAL-BINDING PROTEIN HI_0362-RELATED"/>
    <property type="match status" value="1"/>
</dbReference>
<dbReference type="GO" id="GO:0046872">
    <property type="term" value="F:metal ion binding"/>
    <property type="evidence" value="ECO:0007669"/>
    <property type="project" value="UniProtKB-KW"/>
</dbReference>
<evidence type="ECO:0000256" key="2">
    <source>
        <dbReference type="ARBA" id="ARBA00011028"/>
    </source>
</evidence>
<keyword evidence="9" id="KW-1185">Reference proteome</keyword>
<comment type="similarity">
    <text evidence="2 6">Belongs to the bacterial solute-binding protein 9 family.</text>
</comment>
<sequence>MNLLKTKNLFAKKLRPLALAVAAALTLATAVPTALEAAPDKYPYTAVTTVGMITDIVRNVAGDKAEVEGLIGEGVDPHLYKPTRGDVMALSRADIIFYSGLMLEGKMADVLIRVARKGKPVYAVTEEILDQGDYVMTDEQEHYDPHVWMDVGGWIMATDVVGDALGEYDPANVAYYRQNADAYMEKLRKLDAYVREVIATIPENQRVLVTAHDAFNYMGRAYDLEVMGIQGISTESEAGVKDIENLVNFLVENHIPAVFVETSVSDKNVRALVEGARARGHDLKIGGSLFSDAMGAPGTYEGTYIGMLDHNATTIAKALGGNPPAKGLNGKLSNGQ</sequence>
<evidence type="ECO:0000313" key="9">
    <source>
        <dbReference type="Proteomes" id="UP000546464"/>
    </source>
</evidence>
<dbReference type="PANTHER" id="PTHR42953">
    <property type="entry name" value="HIGH-AFFINITY ZINC UPTAKE SYSTEM PROTEIN ZNUA-RELATED"/>
    <property type="match status" value="1"/>
</dbReference>
<dbReference type="GO" id="GO:0030001">
    <property type="term" value="P:metal ion transport"/>
    <property type="evidence" value="ECO:0007669"/>
    <property type="project" value="InterPro"/>
</dbReference>
<keyword evidence="4" id="KW-0479">Metal-binding</keyword>
<proteinExistence type="inferred from homology"/>
<evidence type="ECO:0000256" key="5">
    <source>
        <dbReference type="ARBA" id="ARBA00022729"/>
    </source>
</evidence>
<dbReference type="Proteomes" id="UP000546464">
    <property type="component" value="Unassembled WGS sequence"/>
</dbReference>
<evidence type="ECO:0000256" key="1">
    <source>
        <dbReference type="ARBA" id="ARBA00004196"/>
    </source>
</evidence>
<evidence type="ECO:0000256" key="6">
    <source>
        <dbReference type="RuleBase" id="RU003512"/>
    </source>
</evidence>
<dbReference type="AlphaFoldDB" id="A0A842HCG2"/>
<dbReference type="EMBL" id="JACHVB010000012">
    <property type="protein sequence ID" value="MBC2593234.1"/>
    <property type="molecule type" value="Genomic_DNA"/>
</dbReference>
<dbReference type="Pfam" id="PF01297">
    <property type="entry name" value="ZnuA"/>
    <property type="match status" value="1"/>
</dbReference>
<accession>A0A842HCG2</accession>
<dbReference type="RefSeq" id="WP_185674222.1">
    <property type="nucleotide sequence ID" value="NZ_JACHVB010000012.1"/>
</dbReference>